<evidence type="ECO:0000256" key="4">
    <source>
        <dbReference type="PROSITE-ProRule" id="PRU00175"/>
    </source>
</evidence>
<evidence type="ECO:0000313" key="8">
    <source>
        <dbReference type="Proteomes" id="UP001527925"/>
    </source>
</evidence>
<dbReference type="Pfam" id="PF13639">
    <property type="entry name" value="zf-RING_2"/>
    <property type="match status" value="1"/>
</dbReference>
<comment type="caution">
    <text evidence="7">The sequence shown here is derived from an EMBL/GenBank/DDBJ whole genome shotgun (WGS) entry which is preliminary data.</text>
</comment>
<dbReference type="InterPro" id="IPR001841">
    <property type="entry name" value="Znf_RING"/>
</dbReference>
<organism evidence="7 8">
    <name type="scientific">Polyrhizophydium stewartii</name>
    <dbReference type="NCBI Taxonomy" id="2732419"/>
    <lineage>
        <taxon>Eukaryota</taxon>
        <taxon>Fungi</taxon>
        <taxon>Fungi incertae sedis</taxon>
        <taxon>Chytridiomycota</taxon>
        <taxon>Chytridiomycota incertae sedis</taxon>
        <taxon>Chytridiomycetes</taxon>
        <taxon>Rhizophydiales</taxon>
        <taxon>Rhizophydiales incertae sedis</taxon>
        <taxon>Polyrhizophydium</taxon>
    </lineage>
</organism>
<evidence type="ECO:0000259" key="6">
    <source>
        <dbReference type="PROSITE" id="PS50089"/>
    </source>
</evidence>
<dbReference type="SMART" id="SM00184">
    <property type="entry name" value="RING"/>
    <property type="match status" value="2"/>
</dbReference>
<dbReference type="InterPro" id="IPR013083">
    <property type="entry name" value="Znf_RING/FYVE/PHD"/>
</dbReference>
<dbReference type="InterPro" id="IPR031790">
    <property type="entry name" value="Znf-NOSIP"/>
</dbReference>
<keyword evidence="3" id="KW-0539">Nucleus</keyword>
<keyword evidence="8" id="KW-1185">Reference proteome</keyword>
<dbReference type="SUPFAM" id="SSF57850">
    <property type="entry name" value="RING/U-box"/>
    <property type="match status" value="2"/>
</dbReference>
<name>A0ABR4NFD3_9FUNG</name>
<feature type="compositionally biased region" description="Low complexity" evidence="5">
    <location>
        <begin position="122"/>
        <end position="137"/>
    </location>
</feature>
<dbReference type="Pfam" id="PF15906">
    <property type="entry name" value="zf-NOSIP"/>
    <property type="match status" value="1"/>
</dbReference>
<keyword evidence="4" id="KW-0479">Metal-binding</keyword>
<dbReference type="Proteomes" id="UP001527925">
    <property type="component" value="Unassembled WGS sequence"/>
</dbReference>
<keyword evidence="4" id="KW-0863">Zinc-finger</keyword>
<evidence type="ECO:0000313" key="7">
    <source>
        <dbReference type="EMBL" id="KAL2918233.1"/>
    </source>
</evidence>
<proteinExistence type="inferred from homology"/>
<accession>A0ABR4NFD3</accession>
<reference evidence="7 8" key="1">
    <citation type="submission" date="2023-09" db="EMBL/GenBank/DDBJ databases">
        <title>Pangenome analysis of Batrachochytrium dendrobatidis and related Chytrids.</title>
        <authorList>
            <person name="Yacoub M.N."/>
            <person name="Stajich J.E."/>
            <person name="James T.Y."/>
        </authorList>
    </citation>
    <scope>NUCLEOTIDE SEQUENCE [LARGE SCALE GENOMIC DNA]</scope>
    <source>
        <strain evidence="7 8">JEL0888</strain>
    </source>
</reference>
<dbReference type="PANTHER" id="PTHR13063">
    <property type="entry name" value="ENOS INTERACTING PROTEIN"/>
    <property type="match status" value="1"/>
</dbReference>
<evidence type="ECO:0000256" key="5">
    <source>
        <dbReference type="SAM" id="MobiDB-lite"/>
    </source>
</evidence>
<dbReference type="EMBL" id="JADGIZ020000007">
    <property type="protein sequence ID" value="KAL2918233.1"/>
    <property type="molecule type" value="Genomic_DNA"/>
</dbReference>
<evidence type="ECO:0000256" key="3">
    <source>
        <dbReference type="ARBA" id="ARBA00023242"/>
    </source>
</evidence>
<evidence type="ECO:0000256" key="1">
    <source>
        <dbReference type="ARBA" id="ARBA00004123"/>
    </source>
</evidence>
<sequence length="275" mass="29391">MPRHSKNNTALPFFTSAERSKLDYGTQRQRLGRDSMRDFDACMLCLRAAVHPVCCTQGHLYCKECILNSILSQKKQIQRDLQAAQAFDSSAKASDAAKSELEKARKIEEFKKSETDPLAHVAAAGSSSGSKSDAPSGPVLPTPTAPKVEKQEPQCTAAVNPHPVSIKKLVSVVFSTPPASKSAEAASGQDLDVQGVKHCPSCLTTLRNGIKIVVLRGCGHAFCRTCCGKFVKTSQKCMLCDAKCRDKDIITLDVEGTGFSSAGKAVATKSGPAFN</sequence>
<dbReference type="Gene3D" id="3.30.40.10">
    <property type="entry name" value="Zinc/RING finger domain, C3HC4 (zinc finger)"/>
    <property type="match status" value="2"/>
</dbReference>
<dbReference type="PROSITE" id="PS50089">
    <property type="entry name" value="ZF_RING_2"/>
    <property type="match status" value="1"/>
</dbReference>
<protein>
    <recommendedName>
        <fullName evidence="6">RING-type domain-containing protein</fullName>
    </recommendedName>
</protein>
<evidence type="ECO:0000256" key="2">
    <source>
        <dbReference type="ARBA" id="ARBA00008126"/>
    </source>
</evidence>
<keyword evidence="4" id="KW-0862">Zinc</keyword>
<comment type="subcellular location">
    <subcellularLocation>
        <location evidence="1">Nucleus</location>
    </subcellularLocation>
</comment>
<gene>
    <name evidence="7" type="ORF">HK105_202160</name>
</gene>
<dbReference type="InterPro" id="IPR016818">
    <property type="entry name" value="NOSIP"/>
</dbReference>
<feature type="domain" description="RING-type" evidence="6">
    <location>
        <begin position="199"/>
        <end position="241"/>
    </location>
</feature>
<comment type="similarity">
    <text evidence="2">Belongs to the NOSIP family.</text>
</comment>
<dbReference type="PANTHER" id="PTHR13063:SF10">
    <property type="entry name" value="NITRIC OXIDE SYNTHASE-INTERACTING PROTEIN"/>
    <property type="match status" value="1"/>
</dbReference>
<feature type="region of interest" description="Disordered" evidence="5">
    <location>
        <begin position="122"/>
        <end position="156"/>
    </location>
</feature>